<dbReference type="InterPro" id="IPR026794">
    <property type="entry name" value="ADISSP"/>
</dbReference>
<dbReference type="EMBL" id="HBNR01007862">
    <property type="protein sequence ID" value="CAE4565547.1"/>
    <property type="molecule type" value="Transcribed_RNA"/>
</dbReference>
<sequence>MPAAEEVAVGGEALPLGAGRATKRRMSWADDVQDPSRASKLTATEEPQTVRMGILRIGNVYRSSVELPTPAQTAEVLPFLSPALSVDLGPAADASRASLVLTYSAQREGRFADCVTVRIAADGASAGPSAAPVELRVRVEGAVMGRDAGKPLPRRGVELVSEGCPEDFDTEAGTAWGGFGAAAAGTTAESASESEEEGRGVEAAPTPGAG</sequence>
<organism evidence="2">
    <name type="scientific">Alexandrium monilatum</name>
    <dbReference type="NCBI Taxonomy" id="311494"/>
    <lineage>
        <taxon>Eukaryota</taxon>
        <taxon>Sar</taxon>
        <taxon>Alveolata</taxon>
        <taxon>Dinophyceae</taxon>
        <taxon>Gonyaulacales</taxon>
        <taxon>Pyrocystaceae</taxon>
        <taxon>Alexandrium</taxon>
    </lineage>
</organism>
<dbReference type="AlphaFoldDB" id="A0A7S4PX60"/>
<evidence type="ECO:0000313" key="2">
    <source>
        <dbReference type="EMBL" id="CAE4565547.1"/>
    </source>
</evidence>
<name>A0A7S4PX60_9DINO</name>
<evidence type="ECO:0000256" key="1">
    <source>
        <dbReference type="SAM" id="MobiDB-lite"/>
    </source>
</evidence>
<proteinExistence type="predicted"/>
<reference evidence="2" key="1">
    <citation type="submission" date="2021-01" db="EMBL/GenBank/DDBJ databases">
        <authorList>
            <person name="Corre E."/>
            <person name="Pelletier E."/>
            <person name="Niang G."/>
            <person name="Scheremetjew M."/>
            <person name="Finn R."/>
            <person name="Kale V."/>
            <person name="Holt S."/>
            <person name="Cochrane G."/>
            <person name="Meng A."/>
            <person name="Brown T."/>
            <person name="Cohen L."/>
        </authorList>
    </citation>
    <scope>NUCLEOTIDE SEQUENCE</scope>
    <source>
        <strain evidence="2">CCMP3105</strain>
    </source>
</reference>
<dbReference type="Pfam" id="PF15006">
    <property type="entry name" value="DUF4517"/>
    <property type="match status" value="1"/>
</dbReference>
<accession>A0A7S4PX60</accession>
<feature type="region of interest" description="Disordered" evidence="1">
    <location>
        <begin position="24"/>
        <end position="45"/>
    </location>
</feature>
<protein>
    <submittedName>
        <fullName evidence="2">Uncharacterized protein</fullName>
    </submittedName>
</protein>
<gene>
    <name evidence="2" type="ORF">AMON00008_LOCUS5166</name>
</gene>
<feature type="compositionally biased region" description="Low complexity" evidence="1">
    <location>
        <begin position="181"/>
        <end position="191"/>
    </location>
</feature>
<feature type="region of interest" description="Disordered" evidence="1">
    <location>
        <begin position="168"/>
        <end position="210"/>
    </location>
</feature>